<evidence type="ECO:0000259" key="1">
    <source>
        <dbReference type="Pfam" id="PF05118"/>
    </source>
</evidence>
<dbReference type="Pfam" id="PF05118">
    <property type="entry name" value="Asp_Arg_Hydrox"/>
    <property type="match status" value="1"/>
</dbReference>
<proteinExistence type="predicted"/>
<gene>
    <name evidence="2" type="ORF">C7C56_025370</name>
</gene>
<dbReference type="AlphaFoldDB" id="A0A2U2HDI8"/>
<dbReference type="Gene3D" id="2.60.120.330">
    <property type="entry name" value="B-lactam Antibiotic, Isopenicillin N Synthase, Chain"/>
    <property type="match status" value="1"/>
</dbReference>
<dbReference type="Proteomes" id="UP000241421">
    <property type="component" value="Unassembled WGS sequence"/>
</dbReference>
<dbReference type="EMBL" id="PXWF02000320">
    <property type="protein sequence ID" value="PWF41069.1"/>
    <property type="molecule type" value="Genomic_DNA"/>
</dbReference>
<dbReference type="InterPro" id="IPR007803">
    <property type="entry name" value="Asp/Arg/Pro-Hydrxlase"/>
</dbReference>
<accession>A0A2U2HDI8</accession>
<name>A0A2U2HDI8_9BURK</name>
<dbReference type="InterPro" id="IPR027443">
    <property type="entry name" value="IPNS-like_sf"/>
</dbReference>
<evidence type="ECO:0000313" key="3">
    <source>
        <dbReference type="Proteomes" id="UP000241421"/>
    </source>
</evidence>
<organism evidence="2 3">
    <name type="scientific">Massilia glaciei</name>
    <dbReference type="NCBI Taxonomy" id="1524097"/>
    <lineage>
        <taxon>Bacteria</taxon>
        <taxon>Pseudomonadati</taxon>
        <taxon>Pseudomonadota</taxon>
        <taxon>Betaproteobacteria</taxon>
        <taxon>Burkholderiales</taxon>
        <taxon>Oxalobacteraceae</taxon>
        <taxon>Telluria group</taxon>
        <taxon>Massilia</taxon>
    </lineage>
</organism>
<feature type="domain" description="Aspartyl/asparaginy/proline hydroxylase" evidence="1">
    <location>
        <begin position="19"/>
        <end position="149"/>
    </location>
</feature>
<dbReference type="OrthoDB" id="1441538at2"/>
<keyword evidence="3" id="KW-1185">Reference proteome</keyword>
<sequence length="215" mass="23032">MLGTGWIDHYNTTAYASGWQCIPLRSVGGRLDHIIALDGQDYAPTVVLERSPQFQRVLAGFECDLQSVRLMSLAPGARILPHRDPGTGFEDGLARLHVPILTRPGVVFTIDGEDVHFSQGDTWYLNANCEHAVANDSDENRVHLMLDCVPNAWLEALFARAGYVAPPAPHYGDPNINDANVDDVIASLRAGGGAGALLLAERLGALAGSARSAPP</sequence>
<comment type="caution">
    <text evidence="2">The sequence shown here is derived from an EMBL/GenBank/DDBJ whole genome shotgun (WGS) entry which is preliminary data.</text>
</comment>
<dbReference type="SUPFAM" id="SSF51197">
    <property type="entry name" value="Clavaminate synthase-like"/>
    <property type="match status" value="1"/>
</dbReference>
<protein>
    <submittedName>
        <fullName evidence="2">Asparaginyl beta-hydroxylase</fullName>
    </submittedName>
</protein>
<evidence type="ECO:0000313" key="2">
    <source>
        <dbReference type="EMBL" id="PWF41069.1"/>
    </source>
</evidence>
<reference evidence="2 3" key="1">
    <citation type="submission" date="2018-04" db="EMBL/GenBank/DDBJ databases">
        <title>Massilia violaceinigra sp. nov., a novel purple-pigmented bacterium isolated from Tianshan glacier, Xinjiang, China.</title>
        <authorList>
            <person name="Wang H."/>
        </authorList>
    </citation>
    <scope>NUCLEOTIDE SEQUENCE [LARGE SCALE GENOMIC DNA]</scope>
    <source>
        <strain evidence="2 3">B448-2</strain>
    </source>
</reference>